<name>A0ABP0T9M1_9BRYO</name>
<dbReference type="EMBL" id="OZ019893">
    <property type="protein sequence ID" value="CAK9190368.1"/>
    <property type="molecule type" value="Genomic_DNA"/>
</dbReference>
<evidence type="ECO:0000313" key="2">
    <source>
        <dbReference type="Proteomes" id="UP001497512"/>
    </source>
</evidence>
<proteinExistence type="predicted"/>
<gene>
    <name evidence="1" type="ORF">CSSPTR1EN2_LOCUS855</name>
</gene>
<accession>A0ABP0T9M1</accession>
<dbReference type="Proteomes" id="UP001497512">
    <property type="component" value="Chromosome 1"/>
</dbReference>
<protein>
    <submittedName>
        <fullName evidence="1">Uncharacterized protein</fullName>
    </submittedName>
</protein>
<organism evidence="1 2">
    <name type="scientific">Sphagnum troendelagicum</name>
    <dbReference type="NCBI Taxonomy" id="128251"/>
    <lineage>
        <taxon>Eukaryota</taxon>
        <taxon>Viridiplantae</taxon>
        <taxon>Streptophyta</taxon>
        <taxon>Embryophyta</taxon>
        <taxon>Bryophyta</taxon>
        <taxon>Sphagnophytina</taxon>
        <taxon>Sphagnopsida</taxon>
        <taxon>Sphagnales</taxon>
        <taxon>Sphagnaceae</taxon>
        <taxon>Sphagnum</taxon>
    </lineage>
</organism>
<evidence type="ECO:0000313" key="1">
    <source>
        <dbReference type="EMBL" id="CAK9190368.1"/>
    </source>
</evidence>
<keyword evidence="2" id="KW-1185">Reference proteome</keyword>
<reference evidence="1 2" key="1">
    <citation type="submission" date="2024-02" db="EMBL/GenBank/DDBJ databases">
        <authorList>
            <consortium name="ELIXIR-Norway"/>
            <consortium name="Elixir Norway"/>
        </authorList>
    </citation>
    <scope>NUCLEOTIDE SEQUENCE [LARGE SCALE GENOMIC DNA]</scope>
</reference>
<sequence length="145" mass="15814">MLSTGYLKDLQMLPDDFPNWVSRASHLASPKTLPKTHLRDSPCSAVVASERHKQANGDGIPIAIAPKAPRSPVILSSPPSVWSHFKTNDSVRNCPGDEARNCQGDDHYYILDSVTVSPKPVPIIIVTGIIRIRSSSSSSFLLHEC</sequence>